<dbReference type="RefSeq" id="WP_220728507.1">
    <property type="nucleotide sequence ID" value="NZ_BPLL01000007.1"/>
</dbReference>
<keyword evidence="4" id="KW-1185">Reference proteome</keyword>
<dbReference type="EMBL" id="JAJIAO010000004">
    <property type="protein sequence ID" value="MCK8624804.1"/>
    <property type="molecule type" value="Genomic_DNA"/>
</dbReference>
<comment type="caution">
    <text evidence="3">The sequence shown here is derived from an EMBL/GenBank/DDBJ whole genome shotgun (WGS) entry which is preliminary data.</text>
</comment>
<gene>
    <name evidence="3" type="ORF">LNP07_04665</name>
</gene>
<dbReference type="InterPro" id="IPR058598">
    <property type="entry name" value="Gly_zipper-like_dom"/>
</dbReference>
<evidence type="ECO:0000313" key="3">
    <source>
        <dbReference type="EMBL" id="MCK8624804.1"/>
    </source>
</evidence>
<feature type="transmembrane region" description="Helical" evidence="1">
    <location>
        <begin position="12"/>
        <end position="30"/>
    </location>
</feature>
<name>A0ABT0I255_9LACO</name>
<feature type="domain" description="Glycine zipper-like" evidence="2">
    <location>
        <begin position="8"/>
        <end position="53"/>
    </location>
</feature>
<feature type="transmembrane region" description="Helical" evidence="1">
    <location>
        <begin position="36"/>
        <end position="52"/>
    </location>
</feature>
<evidence type="ECO:0000259" key="2">
    <source>
        <dbReference type="Pfam" id="PF26273"/>
    </source>
</evidence>
<keyword evidence="1" id="KW-0472">Membrane</keyword>
<sequence length="57" mass="5866">MGNKKRENNDGLAIGIGIGITFGPAMGLLFKDPATGVSLGLPLGVVLGLCLNRNKKD</sequence>
<accession>A0ABT0I255</accession>
<organism evidence="3 4">
    <name type="scientific">Apilactobacillus xinyiensis</name>
    <dbReference type="NCBI Taxonomy" id="2841032"/>
    <lineage>
        <taxon>Bacteria</taxon>
        <taxon>Bacillati</taxon>
        <taxon>Bacillota</taxon>
        <taxon>Bacilli</taxon>
        <taxon>Lactobacillales</taxon>
        <taxon>Lactobacillaceae</taxon>
        <taxon>Apilactobacillus</taxon>
    </lineage>
</organism>
<proteinExistence type="predicted"/>
<protein>
    <submittedName>
        <fullName evidence="3">Glycine zipper family protein</fullName>
    </submittedName>
</protein>
<dbReference type="Proteomes" id="UP001522905">
    <property type="component" value="Unassembled WGS sequence"/>
</dbReference>
<keyword evidence="1" id="KW-0812">Transmembrane</keyword>
<keyword evidence="1" id="KW-1133">Transmembrane helix</keyword>
<dbReference type="Pfam" id="PF26273">
    <property type="entry name" value="Gly_zipper"/>
    <property type="match status" value="1"/>
</dbReference>
<reference evidence="3 4" key="1">
    <citation type="submission" date="2021-11" db="EMBL/GenBank/DDBJ databases">
        <title>Comparative genomics of bee honey and flower isolates.</title>
        <authorList>
            <person name="Bechtner J.D."/>
            <person name="Gallus M.K."/>
            <person name="Ehrmann M."/>
        </authorList>
    </citation>
    <scope>NUCLEOTIDE SEQUENCE [LARGE SCALE GENOMIC DNA]</scope>
    <source>
        <strain evidence="3 4">M161</strain>
    </source>
</reference>
<evidence type="ECO:0000313" key="4">
    <source>
        <dbReference type="Proteomes" id="UP001522905"/>
    </source>
</evidence>
<evidence type="ECO:0000256" key="1">
    <source>
        <dbReference type="SAM" id="Phobius"/>
    </source>
</evidence>